<proteinExistence type="predicted"/>
<organism evidence="1 2">
    <name type="scientific">Nostoc punctiforme FACHB-252</name>
    <dbReference type="NCBI Taxonomy" id="1357509"/>
    <lineage>
        <taxon>Bacteria</taxon>
        <taxon>Bacillati</taxon>
        <taxon>Cyanobacteriota</taxon>
        <taxon>Cyanophyceae</taxon>
        <taxon>Nostocales</taxon>
        <taxon>Nostocaceae</taxon>
        <taxon>Nostoc</taxon>
    </lineage>
</organism>
<dbReference type="RefSeq" id="WP_190950056.1">
    <property type="nucleotide sequence ID" value="NZ_JACJTC010000010.1"/>
</dbReference>
<name>A0ABR8HB87_NOSPU</name>
<reference evidence="1 2" key="1">
    <citation type="journal article" date="2020" name="ISME J.">
        <title>Comparative genomics reveals insights into cyanobacterial evolution and habitat adaptation.</title>
        <authorList>
            <person name="Chen M.Y."/>
            <person name="Teng W.K."/>
            <person name="Zhao L."/>
            <person name="Hu C.X."/>
            <person name="Zhou Y.K."/>
            <person name="Han B.P."/>
            <person name="Song L.R."/>
            <person name="Shu W.S."/>
        </authorList>
    </citation>
    <scope>NUCLEOTIDE SEQUENCE [LARGE SCALE GENOMIC DNA]</scope>
    <source>
        <strain evidence="1 2">FACHB-252</strain>
    </source>
</reference>
<evidence type="ECO:0000313" key="1">
    <source>
        <dbReference type="EMBL" id="MBD2612560.1"/>
    </source>
</evidence>
<gene>
    <name evidence="1" type="ORF">H6G94_14950</name>
</gene>
<keyword evidence="2" id="KW-1185">Reference proteome</keyword>
<evidence type="ECO:0000313" key="2">
    <source>
        <dbReference type="Proteomes" id="UP000606396"/>
    </source>
</evidence>
<dbReference type="EMBL" id="JACJTC010000010">
    <property type="protein sequence ID" value="MBD2612560.1"/>
    <property type="molecule type" value="Genomic_DNA"/>
</dbReference>
<sequence length="669" mass="75092">MTETIVTPQAVQFIENDQPSLQSGAYTITVSQTLSHSEIGGSDTRFSSTRTFHVEGDQFSLNPQTVYSVFPAASSRGSYTNVLPSIILKRSTLPWERRAALPAWEKCKASEETSENSHNSGAPWLALLLFHEGEVAQPEVVTVGKLSPPPQPSPTQNKEDPVSLLQIPTELLKKLLPSAADLKLLSHVRKGTHEDGSKIELSVVIGNRLPKPGINTVHLVSLEYFFGLKVESETPKKQEEQKQKVDKDNGTFTGIVSLHSWDFVCEVTNAQDHFRNLLTSLDVGTLKLACKDDKDGTVNPYLNKGYVPLKHHLRNFQTTVSWYHSPLLPGKNQQPFSFEFPVRAADRLLVYDREIGLFDSSYAAAWQLGRLLALQDKSLSINLFNWKRQYLQRKIVNRDTLHSADGNKPSGQPTEIDKNSIQLLFQSQRTNTTSYDVPQSILAWFKNLILLDSIPFNYLVPEPGLLPLESLRFFQVDTTWLACVIDGAFGIGDVLTQEAYYQQCKQKVLSDNIQNLETITGFLLRSQAIEHYPSLEIKGMDHQKKVLECLRLERLSNNVMICLFSGVVTSITINQKPEALHFGFKADAQHRFVTLREPTTGDFLANATYRKYELEDSHWLDTSLGVLNMVQLSQGMQQAVNSKNPFTALELAVELLEGTCIVQFALENC</sequence>
<comment type="caution">
    <text evidence="1">The sequence shown here is derived from an EMBL/GenBank/DDBJ whole genome shotgun (WGS) entry which is preliminary data.</text>
</comment>
<protein>
    <submittedName>
        <fullName evidence="1">Uncharacterized protein</fullName>
    </submittedName>
</protein>
<accession>A0ABR8HB87</accession>
<dbReference type="Proteomes" id="UP000606396">
    <property type="component" value="Unassembled WGS sequence"/>
</dbReference>